<reference evidence="17 18" key="1">
    <citation type="journal article" date="2018" name="Nat. Genet.">
        <title>The Rosa genome provides new insights in the design of modern roses.</title>
        <authorList>
            <person name="Bendahmane M."/>
        </authorList>
    </citation>
    <scope>NUCLEOTIDE SEQUENCE [LARGE SCALE GENOMIC DNA]</scope>
    <source>
        <strain evidence="18">cv. Old Blush</strain>
    </source>
</reference>
<evidence type="ECO:0000256" key="5">
    <source>
        <dbReference type="ARBA" id="ARBA00022523"/>
    </source>
</evidence>
<dbReference type="AlphaFoldDB" id="A0A2P6PYK3"/>
<dbReference type="CDD" id="cd13849">
    <property type="entry name" value="CuRO_1_LCC_plant"/>
    <property type="match status" value="1"/>
</dbReference>
<dbReference type="EMBL" id="PDCK01000044">
    <property type="protein sequence ID" value="PRQ26986.1"/>
    <property type="molecule type" value="Genomic_DNA"/>
</dbReference>
<keyword evidence="7 13" id="KW-0479">Metal-binding</keyword>
<feature type="domain" description="Plastocyanin-like" evidence="16">
    <location>
        <begin position="30"/>
        <end position="142"/>
    </location>
</feature>
<organism evidence="17 18">
    <name type="scientific">Rosa chinensis</name>
    <name type="common">China rose</name>
    <dbReference type="NCBI Taxonomy" id="74649"/>
    <lineage>
        <taxon>Eukaryota</taxon>
        <taxon>Viridiplantae</taxon>
        <taxon>Streptophyta</taxon>
        <taxon>Embryophyta</taxon>
        <taxon>Tracheophyta</taxon>
        <taxon>Spermatophyta</taxon>
        <taxon>Magnoliopsida</taxon>
        <taxon>eudicotyledons</taxon>
        <taxon>Gunneridae</taxon>
        <taxon>Pentapetalae</taxon>
        <taxon>rosids</taxon>
        <taxon>fabids</taxon>
        <taxon>Rosales</taxon>
        <taxon>Rosaceae</taxon>
        <taxon>Rosoideae</taxon>
        <taxon>Rosoideae incertae sedis</taxon>
        <taxon>Rosa</taxon>
    </lineage>
</organism>
<evidence type="ECO:0000256" key="2">
    <source>
        <dbReference type="ARBA" id="ARBA00004271"/>
    </source>
</evidence>
<dbReference type="PANTHER" id="PTHR11709">
    <property type="entry name" value="MULTI-COPPER OXIDASE"/>
    <property type="match status" value="1"/>
</dbReference>
<keyword evidence="12 13" id="KW-0439">Lignin degradation</keyword>
<gene>
    <name evidence="17" type="ORF">RchiOBHm_Chr6g0300491</name>
</gene>
<dbReference type="GO" id="GO:0048046">
    <property type="term" value="C:apoplast"/>
    <property type="evidence" value="ECO:0007669"/>
    <property type="project" value="UniProtKB-SubCell"/>
</dbReference>
<protein>
    <recommendedName>
        <fullName evidence="4 13">Laccase</fullName>
        <ecNumber evidence="4 13">1.10.3.2</ecNumber>
    </recommendedName>
    <alternativeName>
        <fullName evidence="13">Benzenediol:oxygen oxidoreductase</fullName>
    </alternativeName>
    <alternativeName>
        <fullName evidence="13">Diphenol oxidase</fullName>
    </alternativeName>
    <alternativeName>
        <fullName evidence="13">Urishiol oxidase</fullName>
    </alternativeName>
</protein>
<comment type="similarity">
    <text evidence="3 13">Belongs to the multicopper oxidase family.</text>
</comment>
<evidence type="ECO:0000256" key="8">
    <source>
        <dbReference type="ARBA" id="ARBA00022737"/>
    </source>
</evidence>
<dbReference type="InterPro" id="IPR011706">
    <property type="entry name" value="Cu-oxidase_C"/>
</dbReference>
<keyword evidence="6 13" id="KW-0964">Secreted</keyword>
<evidence type="ECO:0000256" key="11">
    <source>
        <dbReference type="ARBA" id="ARBA00023180"/>
    </source>
</evidence>
<dbReference type="Pfam" id="PF00394">
    <property type="entry name" value="Cu-oxidase"/>
    <property type="match status" value="1"/>
</dbReference>
<name>A0A2P6PYK3_ROSCH</name>
<dbReference type="GO" id="GO:0005507">
    <property type="term" value="F:copper ion binding"/>
    <property type="evidence" value="ECO:0007669"/>
    <property type="project" value="InterPro"/>
</dbReference>
<dbReference type="CDD" id="cd13875">
    <property type="entry name" value="CuRO_2_LCC_plant"/>
    <property type="match status" value="1"/>
</dbReference>
<evidence type="ECO:0000256" key="10">
    <source>
        <dbReference type="ARBA" id="ARBA00023008"/>
    </source>
</evidence>
<evidence type="ECO:0000259" key="14">
    <source>
        <dbReference type="Pfam" id="PF00394"/>
    </source>
</evidence>
<feature type="signal peptide" evidence="13">
    <location>
        <begin position="1"/>
        <end position="21"/>
    </location>
</feature>
<evidence type="ECO:0000259" key="15">
    <source>
        <dbReference type="Pfam" id="PF07731"/>
    </source>
</evidence>
<evidence type="ECO:0000256" key="4">
    <source>
        <dbReference type="ARBA" id="ARBA00012297"/>
    </source>
</evidence>
<feature type="domain" description="Plastocyanin-like" evidence="15">
    <location>
        <begin position="418"/>
        <end position="553"/>
    </location>
</feature>
<dbReference type="InterPro" id="IPR001117">
    <property type="entry name" value="Cu-oxidase_2nd"/>
</dbReference>
<dbReference type="Gramene" id="PRQ26986">
    <property type="protein sequence ID" value="PRQ26986"/>
    <property type="gene ID" value="RchiOBHm_Chr6g0300491"/>
</dbReference>
<dbReference type="OrthoDB" id="2121828at2759"/>
<dbReference type="PANTHER" id="PTHR11709:SF261">
    <property type="entry name" value="LACCASE"/>
    <property type="match status" value="1"/>
</dbReference>
<dbReference type="InterPro" id="IPR008972">
    <property type="entry name" value="Cupredoxin"/>
</dbReference>
<dbReference type="Pfam" id="PF07732">
    <property type="entry name" value="Cu-oxidase_3"/>
    <property type="match status" value="1"/>
</dbReference>
<dbReference type="InterPro" id="IPR002355">
    <property type="entry name" value="Cu_oxidase_Cu_BS"/>
</dbReference>
<dbReference type="GO" id="GO:0046274">
    <property type="term" value="P:lignin catabolic process"/>
    <property type="evidence" value="ECO:0007669"/>
    <property type="project" value="UniProtKB-KW"/>
</dbReference>
<keyword evidence="10 13" id="KW-0186">Copper</keyword>
<keyword evidence="9 13" id="KW-0560">Oxidoreductase</keyword>
<dbReference type="InterPro" id="IPR045087">
    <property type="entry name" value="Cu-oxidase_fam"/>
</dbReference>
<keyword evidence="13" id="KW-0732">Signal</keyword>
<evidence type="ECO:0000256" key="12">
    <source>
        <dbReference type="ARBA" id="ARBA00023185"/>
    </source>
</evidence>
<evidence type="ECO:0000256" key="13">
    <source>
        <dbReference type="RuleBase" id="RU361119"/>
    </source>
</evidence>
<evidence type="ECO:0000313" key="18">
    <source>
        <dbReference type="Proteomes" id="UP000238479"/>
    </source>
</evidence>
<comment type="caution">
    <text evidence="17">The sequence shown here is derived from an EMBL/GenBank/DDBJ whole genome shotgun (WGS) entry which is preliminary data.</text>
</comment>
<dbReference type="PROSITE" id="PS00080">
    <property type="entry name" value="MULTICOPPER_OXIDASE2"/>
    <property type="match status" value="1"/>
</dbReference>
<comment type="function">
    <text evidence="13">Lignin degradation and detoxification of lignin-derived products.</text>
</comment>
<dbReference type="Proteomes" id="UP000238479">
    <property type="component" value="Chromosome 6"/>
</dbReference>
<feature type="chain" id="PRO_5015022375" description="Laccase" evidence="13">
    <location>
        <begin position="22"/>
        <end position="591"/>
    </location>
</feature>
<dbReference type="InterPro" id="IPR011707">
    <property type="entry name" value="Cu-oxidase-like_N"/>
</dbReference>
<evidence type="ECO:0000256" key="9">
    <source>
        <dbReference type="ARBA" id="ARBA00023002"/>
    </source>
</evidence>
<accession>A0A2P6PYK3</accession>
<evidence type="ECO:0000256" key="6">
    <source>
        <dbReference type="ARBA" id="ARBA00022525"/>
    </source>
</evidence>
<dbReference type="PROSITE" id="PS00079">
    <property type="entry name" value="MULTICOPPER_OXIDASE1"/>
    <property type="match status" value="1"/>
</dbReference>
<dbReference type="Gene3D" id="2.60.40.420">
    <property type="entry name" value="Cupredoxins - blue copper proteins"/>
    <property type="match status" value="3"/>
</dbReference>
<evidence type="ECO:0000313" key="17">
    <source>
        <dbReference type="EMBL" id="PRQ26986.1"/>
    </source>
</evidence>
<keyword evidence="11" id="KW-0325">Glycoprotein</keyword>
<comment type="catalytic activity">
    <reaction evidence="1 13">
        <text>4 hydroquinone + O2 = 4 benzosemiquinone + 2 H2O</text>
        <dbReference type="Rhea" id="RHEA:11276"/>
        <dbReference type="ChEBI" id="CHEBI:15377"/>
        <dbReference type="ChEBI" id="CHEBI:15379"/>
        <dbReference type="ChEBI" id="CHEBI:17594"/>
        <dbReference type="ChEBI" id="CHEBI:17977"/>
        <dbReference type="EC" id="1.10.3.2"/>
    </reaction>
</comment>
<evidence type="ECO:0000256" key="7">
    <source>
        <dbReference type="ARBA" id="ARBA00022723"/>
    </source>
</evidence>
<dbReference type="InterPro" id="IPR034289">
    <property type="entry name" value="CuRO_3_LCC"/>
</dbReference>
<dbReference type="EC" id="1.10.3.2" evidence="4 13"/>
<evidence type="ECO:0000259" key="16">
    <source>
        <dbReference type="Pfam" id="PF07732"/>
    </source>
</evidence>
<dbReference type="OMA" id="INTTWRR"/>
<keyword evidence="8 13" id="KW-0677">Repeat</keyword>
<dbReference type="InterPro" id="IPR017761">
    <property type="entry name" value="Laccase"/>
</dbReference>
<dbReference type="InterPro" id="IPR034288">
    <property type="entry name" value="CuRO_1_LCC"/>
</dbReference>
<evidence type="ECO:0000256" key="3">
    <source>
        <dbReference type="ARBA" id="ARBA00010609"/>
    </source>
</evidence>
<comment type="subcellular location">
    <subcellularLocation>
        <location evidence="2 13">Secreted</location>
        <location evidence="2 13">Extracellular space</location>
        <location evidence="2 13">Apoplast</location>
    </subcellularLocation>
</comment>
<comment type="cofactor">
    <cofactor evidence="13">
        <name>Cu cation</name>
        <dbReference type="ChEBI" id="CHEBI:23378"/>
    </cofactor>
    <text evidence="13">Binds 4 Cu cations per monomer.</text>
</comment>
<keyword evidence="5 13" id="KW-0052">Apoplast</keyword>
<dbReference type="SUPFAM" id="SSF49503">
    <property type="entry name" value="Cupredoxins"/>
    <property type="match status" value="3"/>
</dbReference>
<dbReference type="InterPro" id="IPR034285">
    <property type="entry name" value="CuRO_2_LCC"/>
</dbReference>
<dbReference type="Pfam" id="PF07731">
    <property type="entry name" value="Cu-oxidase_2"/>
    <property type="match status" value="1"/>
</dbReference>
<dbReference type="CDD" id="cd13897">
    <property type="entry name" value="CuRO_3_LCC_plant"/>
    <property type="match status" value="1"/>
</dbReference>
<proteinExistence type="inferred from homology"/>
<dbReference type="InterPro" id="IPR033138">
    <property type="entry name" value="Cu_oxidase_CS"/>
</dbReference>
<sequence>MSPRILVFAVLILPFFSLALAEVHYYDFVVKEVNFSRLCENKLMLVVNESYPGPAIQARKGDTVYVNVYNEGFYGFTIHWHGVKQPRNPWFDGPEYVTQCPIAPGTNFTYQVQLTKEEGTVWWHAHSDWTRASVHGAIVVLPALGTTFPFPEPDEEEIIVFGSWYLGNLRERVEESLQPGSTETLPQSDAYTINGQPGDFLPCSINTTWRRRVDYGKTYLLRLVNANIDAEFFFAIAEHNLTVVGLDGAYTKPINTRYIVVTPGQTMDVLLNANSTPGLYYMAGRQYLSTTSDTGFDHMNATAILQYNGNYTTTDAPLFPEHLPMYMSQAEAFNFTNKIRSLATPEYPVNVPKESEVTTRMFITASMNSLYCAPDLGPTCLNISFATSVNNISWVNPTTDSILQAYYKNISNPIYETDFPDEPPTYYNFTDGGTTLSTVLTVQATKVKVLEYNETVEIVFQGTNVMGGAVNHPMHLHGHSFYVLGFGFGSFDPLKDPKGYNLVDPPYVATFVTPKNGWLTIRFVADNPGVWFWHCHVERHMTWGMEAAFIIKDGGTAETSMLPPPAQMPSCDVPLDSAIKNYEALIEKQIE</sequence>
<evidence type="ECO:0000256" key="1">
    <source>
        <dbReference type="ARBA" id="ARBA00000349"/>
    </source>
</evidence>
<dbReference type="NCBIfam" id="TIGR03389">
    <property type="entry name" value="laccase"/>
    <property type="match status" value="1"/>
</dbReference>
<dbReference type="GO" id="GO:0052716">
    <property type="term" value="F:hydroquinone:oxygen oxidoreductase activity"/>
    <property type="evidence" value="ECO:0007669"/>
    <property type="project" value="UniProtKB-EC"/>
</dbReference>
<feature type="domain" description="Plastocyanin-like" evidence="14">
    <location>
        <begin position="157"/>
        <end position="310"/>
    </location>
</feature>
<keyword evidence="18" id="KW-1185">Reference proteome</keyword>